<evidence type="ECO:0000256" key="1">
    <source>
        <dbReference type="ARBA" id="ARBA00001164"/>
    </source>
</evidence>
<dbReference type="HAMAP" id="MF_00135">
    <property type="entry name" value="PRAI"/>
    <property type="match status" value="1"/>
</dbReference>
<dbReference type="InterPro" id="IPR001240">
    <property type="entry name" value="PRAI_dom"/>
</dbReference>
<dbReference type="GO" id="GO:0004640">
    <property type="term" value="F:phosphoribosylanthranilate isomerase activity"/>
    <property type="evidence" value="ECO:0007669"/>
    <property type="project" value="UniProtKB-UniRule"/>
</dbReference>
<evidence type="ECO:0000256" key="4">
    <source>
        <dbReference type="ARBA" id="ARBA00022272"/>
    </source>
</evidence>
<feature type="domain" description="N-(5'phosphoribosyl) anthranilate isomerase (PRAI)" evidence="10">
    <location>
        <begin position="3"/>
        <end position="191"/>
    </location>
</feature>
<sequence length="196" mass="20294">MFVKICGLRTEADVDCAVTAGADAVGFVLTPSPRQVTVEEATRLVAAVPPEVLSVGVFLGMPVADVRDIAVKTGLGAVQLHGDGYTAGDFAELAGLGVRLVRATSTAGERVEVGAFGEEMLILDSPRAGSGEQWGWSALRGQTGRWLLAGGLRPGNVAEAIGTVRPWGVDVSSGVESTRGTKDHGLIREFLAAARP</sequence>
<dbReference type="KEGG" id="amq:AMETH_4371"/>
<dbReference type="EC" id="5.3.1.24" evidence="3 9"/>
<dbReference type="OrthoDB" id="3243379at2"/>
<comment type="catalytic activity">
    <reaction evidence="1 9">
        <text>N-(5-phospho-beta-D-ribosyl)anthranilate = 1-(2-carboxyphenylamino)-1-deoxy-D-ribulose 5-phosphate</text>
        <dbReference type="Rhea" id="RHEA:21540"/>
        <dbReference type="ChEBI" id="CHEBI:18277"/>
        <dbReference type="ChEBI" id="CHEBI:58613"/>
        <dbReference type="EC" id="5.3.1.24"/>
    </reaction>
</comment>
<dbReference type="PATRIC" id="fig|1068978.7.peg.4682"/>
<keyword evidence="5 9" id="KW-0028">Amino-acid biosynthesis</keyword>
<accession>A0A076MU70</accession>
<reference evidence="11 12" key="1">
    <citation type="submission" date="2014-07" db="EMBL/GenBank/DDBJ databases">
        <title>Whole Genome Sequence of the Amycolatopsis methanolica 239.</title>
        <authorList>
            <person name="Tang B."/>
        </authorList>
    </citation>
    <scope>NUCLEOTIDE SEQUENCE [LARGE SCALE GENOMIC DNA]</scope>
    <source>
        <strain evidence="11 12">239</strain>
    </source>
</reference>
<keyword evidence="7 9" id="KW-0057">Aromatic amino acid biosynthesis</keyword>
<evidence type="ECO:0000256" key="7">
    <source>
        <dbReference type="ARBA" id="ARBA00023141"/>
    </source>
</evidence>
<dbReference type="HOGENOM" id="CLU_076364_0_1_11"/>
<dbReference type="SUPFAM" id="SSF51366">
    <property type="entry name" value="Ribulose-phoshate binding barrel"/>
    <property type="match status" value="1"/>
</dbReference>
<dbReference type="PANTHER" id="PTHR42894:SF1">
    <property type="entry name" value="N-(5'-PHOSPHORIBOSYL)ANTHRANILATE ISOMERASE"/>
    <property type="match status" value="1"/>
</dbReference>
<dbReference type="AlphaFoldDB" id="A0A076MU70"/>
<protein>
    <recommendedName>
        <fullName evidence="4 9">N-(5'-phosphoribosyl)anthranilate isomerase</fullName>
        <shortName evidence="9">PRAI</shortName>
        <ecNumber evidence="3 9">5.3.1.24</ecNumber>
    </recommendedName>
</protein>
<dbReference type="PANTHER" id="PTHR42894">
    <property type="entry name" value="N-(5'-PHOSPHORIBOSYL)ANTHRANILATE ISOMERASE"/>
    <property type="match status" value="1"/>
</dbReference>
<keyword evidence="12" id="KW-1185">Reference proteome</keyword>
<evidence type="ECO:0000256" key="3">
    <source>
        <dbReference type="ARBA" id="ARBA00012572"/>
    </source>
</evidence>
<evidence type="ECO:0000313" key="12">
    <source>
        <dbReference type="Proteomes" id="UP000062973"/>
    </source>
</evidence>
<evidence type="ECO:0000256" key="9">
    <source>
        <dbReference type="HAMAP-Rule" id="MF_00135"/>
    </source>
</evidence>
<name>A0A076MU70_AMYME</name>
<evidence type="ECO:0000256" key="2">
    <source>
        <dbReference type="ARBA" id="ARBA00004664"/>
    </source>
</evidence>
<evidence type="ECO:0000256" key="5">
    <source>
        <dbReference type="ARBA" id="ARBA00022605"/>
    </source>
</evidence>
<dbReference type="Gene3D" id="3.20.20.70">
    <property type="entry name" value="Aldolase class I"/>
    <property type="match status" value="1"/>
</dbReference>
<evidence type="ECO:0000259" key="10">
    <source>
        <dbReference type="Pfam" id="PF00697"/>
    </source>
</evidence>
<dbReference type="STRING" id="1068978.AMETH_4371"/>
<dbReference type="Pfam" id="PF00697">
    <property type="entry name" value="PRAI"/>
    <property type="match status" value="1"/>
</dbReference>
<comment type="similarity">
    <text evidence="9">Belongs to the TrpF family.</text>
</comment>
<evidence type="ECO:0000313" key="11">
    <source>
        <dbReference type="EMBL" id="AIJ24463.1"/>
    </source>
</evidence>
<dbReference type="InterPro" id="IPR013785">
    <property type="entry name" value="Aldolase_TIM"/>
</dbReference>
<keyword evidence="6 9" id="KW-0822">Tryptophan biosynthesis</keyword>
<gene>
    <name evidence="9" type="primary">trpF</name>
    <name evidence="11" type="ORF">AMETH_4371</name>
</gene>
<dbReference type="GO" id="GO:0000162">
    <property type="term" value="P:L-tryptophan biosynthetic process"/>
    <property type="evidence" value="ECO:0007669"/>
    <property type="project" value="UniProtKB-UniRule"/>
</dbReference>
<dbReference type="InterPro" id="IPR044643">
    <property type="entry name" value="TrpF_fam"/>
</dbReference>
<dbReference type="EMBL" id="CP009110">
    <property type="protein sequence ID" value="AIJ24463.1"/>
    <property type="molecule type" value="Genomic_DNA"/>
</dbReference>
<dbReference type="Proteomes" id="UP000062973">
    <property type="component" value="Chromosome"/>
</dbReference>
<dbReference type="RefSeq" id="WP_017983300.1">
    <property type="nucleotide sequence ID" value="NZ_AQUL01000001.1"/>
</dbReference>
<comment type="pathway">
    <text evidence="2 9">Amino-acid biosynthesis; L-tryptophan biosynthesis; L-tryptophan from chorismate: step 3/5.</text>
</comment>
<dbReference type="CDD" id="cd00405">
    <property type="entry name" value="PRAI"/>
    <property type="match status" value="1"/>
</dbReference>
<keyword evidence="8 9" id="KW-0413">Isomerase</keyword>
<dbReference type="UniPathway" id="UPA00035">
    <property type="reaction ID" value="UER00042"/>
</dbReference>
<evidence type="ECO:0000256" key="8">
    <source>
        <dbReference type="ARBA" id="ARBA00023235"/>
    </source>
</evidence>
<evidence type="ECO:0000256" key="6">
    <source>
        <dbReference type="ARBA" id="ARBA00022822"/>
    </source>
</evidence>
<dbReference type="InterPro" id="IPR011060">
    <property type="entry name" value="RibuloseP-bd_barrel"/>
</dbReference>
<organism evidence="11 12">
    <name type="scientific">Amycolatopsis methanolica 239</name>
    <dbReference type="NCBI Taxonomy" id="1068978"/>
    <lineage>
        <taxon>Bacteria</taxon>
        <taxon>Bacillati</taxon>
        <taxon>Actinomycetota</taxon>
        <taxon>Actinomycetes</taxon>
        <taxon>Pseudonocardiales</taxon>
        <taxon>Pseudonocardiaceae</taxon>
        <taxon>Amycolatopsis</taxon>
        <taxon>Amycolatopsis methanolica group</taxon>
    </lineage>
</organism>
<dbReference type="eggNOG" id="COG0135">
    <property type="taxonomic scope" value="Bacteria"/>
</dbReference>
<proteinExistence type="inferred from homology"/>